<dbReference type="Pfam" id="PF00004">
    <property type="entry name" value="AAA"/>
    <property type="match status" value="2"/>
</dbReference>
<evidence type="ECO:0000256" key="6">
    <source>
        <dbReference type="ARBA" id="ARBA00023136"/>
    </source>
</evidence>
<dbReference type="PANTHER" id="PTHR23077">
    <property type="entry name" value="AAA-FAMILY ATPASE"/>
    <property type="match status" value="1"/>
</dbReference>
<feature type="domain" description="AAA+ ATPase" evidence="10">
    <location>
        <begin position="709"/>
        <end position="845"/>
    </location>
</feature>
<dbReference type="GO" id="GO:0005524">
    <property type="term" value="F:ATP binding"/>
    <property type="evidence" value="ECO:0007669"/>
    <property type="project" value="UniProtKB-KW"/>
</dbReference>
<dbReference type="InterPro" id="IPR015342">
    <property type="entry name" value="PEX1-N_C-lobe"/>
</dbReference>
<keyword evidence="5" id="KW-0067">ATP-binding</keyword>
<evidence type="ECO:0000256" key="4">
    <source>
        <dbReference type="ARBA" id="ARBA00022801"/>
    </source>
</evidence>
<dbReference type="SUPFAM" id="SSF54585">
    <property type="entry name" value="Cdc48 domain 2-like"/>
    <property type="match status" value="1"/>
</dbReference>
<keyword evidence="4" id="KW-0378">Hydrolase</keyword>
<dbReference type="SMART" id="SM00382">
    <property type="entry name" value="AAA"/>
    <property type="match status" value="2"/>
</dbReference>
<dbReference type="PROSITE" id="PS00674">
    <property type="entry name" value="AAA"/>
    <property type="match status" value="1"/>
</dbReference>
<dbReference type="Gene3D" id="3.10.330.10">
    <property type="match status" value="1"/>
</dbReference>
<evidence type="ECO:0000256" key="8">
    <source>
        <dbReference type="ARBA" id="ARBA00034532"/>
    </source>
</evidence>
<evidence type="ECO:0000313" key="11">
    <source>
        <dbReference type="EMBL" id="TMW62309.1"/>
    </source>
</evidence>
<dbReference type="InterPro" id="IPR003593">
    <property type="entry name" value="AAA+_ATPase"/>
</dbReference>
<accession>A0A8K1FIP8</accession>
<feature type="signal peptide" evidence="9">
    <location>
        <begin position="1"/>
        <end position="18"/>
    </location>
</feature>
<evidence type="ECO:0000256" key="5">
    <source>
        <dbReference type="ARBA" id="ARBA00022840"/>
    </source>
</evidence>
<dbReference type="InterPro" id="IPR050168">
    <property type="entry name" value="AAA_ATPase_domain"/>
</dbReference>
<feature type="chain" id="PRO_5035419109" description="Peroxisomal ATPase PEX1" evidence="9">
    <location>
        <begin position="19"/>
        <end position="978"/>
    </location>
</feature>
<dbReference type="GO" id="GO:0016558">
    <property type="term" value="P:protein import into peroxisome matrix"/>
    <property type="evidence" value="ECO:0007669"/>
    <property type="project" value="TreeGrafter"/>
</dbReference>
<dbReference type="FunFam" id="3.40.50.300:FF:000149">
    <property type="entry name" value="Nuclear valosin-containing protein-like"/>
    <property type="match status" value="1"/>
</dbReference>
<keyword evidence="3" id="KW-0547">Nucleotide-binding</keyword>
<dbReference type="InterPro" id="IPR029067">
    <property type="entry name" value="CDC48_domain_2-like_sf"/>
</dbReference>
<keyword evidence="9" id="KW-0732">Signal</keyword>
<dbReference type="Gene3D" id="1.10.8.60">
    <property type="match status" value="2"/>
</dbReference>
<dbReference type="SUPFAM" id="SSF52540">
    <property type="entry name" value="P-loop containing nucleoside triphosphate hydrolases"/>
    <property type="match status" value="2"/>
</dbReference>
<dbReference type="AlphaFoldDB" id="A0A8K1FIP8"/>
<evidence type="ECO:0000256" key="2">
    <source>
        <dbReference type="ARBA" id="ARBA00006914"/>
    </source>
</evidence>
<feature type="domain" description="AAA+ ATPase" evidence="10">
    <location>
        <begin position="383"/>
        <end position="517"/>
    </location>
</feature>
<dbReference type="GO" id="GO:0005829">
    <property type="term" value="C:cytosol"/>
    <property type="evidence" value="ECO:0007669"/>
    <property type="project" value="TreeGrafter"/>
</dbReference>
<dbReference type="Gene3D" id="3.40.50.300">
    <property type="entry name" value="P-loop containing nucleotide triphosphate hydrolases"/>
    <property type="match status" value="2"/>
</dbReference>
<evidence type="ECO:0000256" key="1">
    <source>
        <dbReference type="ARBA" id="ARBA00004370"/>
    </source>
</evidence>
<protein>
    <recommendedName>
        <fullName evidence="8">Peroxisomal ATPase PEX1</fullName>
    </recommendedName>
    <alternativeName>
        <fullName evidence="7">Peroxin-1</fullName>
    </alternativeName>
</protein>
<dbReference type="EMBL" id="SPLM01000074">
    <property type="protein sequence ID" value="TMW62309.1"/>
    <property type="molecule type" value="Genomic_DNA"/>
</dbReference>
<dbReference type="InterPro" id="IPR027417">
    <property type="entry name" value="P-loop_NTPase"/>
</dbReference>
<dbReference type="InterPro" id="IPR003959">
    <property type="entry name" value="ATPase_AAA_core"/>
</dbReference>
<dbReference type="GO" id="GO:0005778">
    <property type="term" value="C:peroxisomal membrane"/>
    <property type="evidence" value="ECO:0007669"/>
    <property type="project" value="TreeGrafter"/>
</dbReference>
<comment type="similarity">
    <text evidence="2">Belongs to the AAA ATPase family.</text>
</comment>
<name>A0A8K1FIP8_PYTOL</name>
<dbReference type="InterPro" id="IPR003960">
    <property type="entry name" value="ATPase_AAA_CS"/>
</dbReference>
<evidence type="ECO:0000256" key="7">
    <source>
        <dbReference type="ARBA" id="ARBA00032509"/>
    </source>
</evidence>
<proteinExistence type="inferred from homology"/>
<evidence type="ECO:0000259" key="10">
    <source>
        <dbReference type="SMART" id="SM00382"/>
    </source>
</evidence>
<dbReference type="PANTHER" id="PTHR23077:SF12">
    <property type="entry name" value="PEROXISOMAL ATPASE PEX1"/>
    <property type="match status" value="1"/>
</dbReference>
<reference evidence="11" key="1">
    <citation type="submission" date="2019-03" db="EMBL/GenBank/DDBJ databases">
        <title>Long read genome sequence of the mycoparasitic Pythium oligandrum ATCC 38472 isolated from sugarbeet rhizosphere.</title>
        <authorList>
            <person name="Gaulin E."/>
        </authorList>
    </citation>
    <scope>NUCLEOTIDE SEQUENCE</scope>
    <source>
        <strain evidence="11">ATCC 38472_TT</strain>
    </source>
</reference>
<evidence type="ECO:0000256" key="9">
    <source>
        <dbReference type="SAM" id="SignalP"/>
    </source>
</evidence>
<keyword evidence="6" id="KW-0472">Membrane</keyword>
<dbReference type="Proteomes" id="UP000794436">
    <property type="component" value="Unassembled WGS sequence"/>
</dbReference>
<evidence type="ECO:0000313" key="12">
    <source>
        <dbReference type="Proteomes" id="UP000794436"/>
    </source>
</evidence>
<dbReference type="GO" id="GO:0016887">
    <property type="term" value="F:ATP hydrolysis activity"/>
    <property type="evidence" value="ECO:0007669"/>
    <property type="project" value="InterPro"/>
</dbReference>
<gene>
    <name evidence="11" type="ORF">Poli38472_009802</name>
</gene>
<sequence>MTARGAFLAPVLVPVATCFVNLPRAFIQTFLGGPDTRNGATILELSWETLDGYVQRVCVGWVGGITRESEIRSDTFEIPAEFARCVGLQEHLARSPQAFIGVHVVDLLPVARDVNVEPCTEDDWELIQLHAGLMETEFLRQICVVNDRQVHPIWVQQNIVIRIRVSLPVGMEFARLRPESEVIVAPKERKPLNTSTTLDPEFYYGASPELSVQQTGTDAIVSQDEVWIHPETLATIEGIDGAQGKTVVAAVWNAAHTKKQSAQVSSDESATKETTFCVAELEFQTDPAEEELAAQLEDIPIGALEKYAVVDGAISVEVTIASSAEQQQLHLLQILSAERTDNYDRSILRMGRDAPAYKKAYDAVRPTLMRDDSAARVILGVQAPGSVLLHGDRGSGKSTVLRALADHLQVDTQSLASLVHLECRNLRGLKMDMVKTRLSEAFQEAQTFAPSIIVLDNVDALVPEENETAGPANEQSRRIAEHLITLMQHIRGRMWKTTLELNSSIKREAQQLQKDSDAVVDQAAAVRALVEVAGSAMLRKSVAVLAGARSEASVHKSLRCCGLFDQSIQVMAPNAEQRESIIHNLLRLKLQARASVIKLDPAIDFGLLASLTEGYSLRDLGNAADRALHQTFLRHARGPNGDGKKMIQADFTQALEGFQPTALVGVDLFKSSVQWDDVGGLSSVRNVLKDTLELPTRYGKLYDQTPIKLPAGMLLYGPPGCGKTLLASAVASECGLNFISVKGPEVLNKYIGASEQAIRDLFARAASAAPSVLFLDEFDSIAPRRGADNTGVTDRLVNQLLTFLDGVESRKGVYVLAATSRPDMIDPALLRPGRLDKSLYCGFPNEVDRLDILRAVARKMELSDEAHEYLQEIAAAPKSTQFSGADLQALVYSAQLELVHEKLGENPNNSNVIEKRHFEAAFLGAKSSTSQSARREFDVMYANFSKARNTEFSVAAADVSADANGLKTHIQHQRTALA</sequence>
<dbReference type="OrthoDB" id="2187at2759"/>
<organism evidence="11 12">
    <name type="scientific">Pythium oligandrum</name>
    <name type="common">Mycoparasitic fungus</name>
    <dbReference type="NCBI Taxonomy" id="41045"/>
    <lineage>
        <taxon>Eukaryota</taxon>
        <taxon>Sar</taxon>
        <taxon>Stramenopiles</taxon>
        <taxon>Oomycota</taxon>
        <taxon>Peronosporomycetes</taxon>
        <taxon>Pythiales</taxon>
        <taxon>Pythiaceae</taxon>
        <taxon>Pythium</taxon>
    </lineage>
</organism>
<comment type="subcellular location">
    <subcellularLocation>
        <location evidence="1">Membrane</location>
    </subcellularLocation>
</comment>
<dbReference type="Pfam" id="PF09262">
    <property type="entry name" value="PEX-1N"/>
    <property type="match status" value="1"/>
</dbReference>
<comment type="caution">
    <text evidence="11">The sequence shown here is derived from an EMBL/GenBank/DDBJ whole genome shotgun (WGS) entry which is preliminary data.</text>
</comment>
<keyword evidence="12" id="KW-1185">Reference proteome</keyword>
<evidence type="ECO:0000256" key="3">
    <source>
        <dbReference type="ARBA" id="ARBA00022741"/>
    </source>
</evidence>